<accession>A0ABZ0W4D1</accession>
<gene>
    <name evidence="6" type="ORF">U0035_14430</name>
</gene>
<dbReference type="NCBIfam" id="TIGR04057">
    <property type="entry name" value="SusC_RagA_signa"/>
    <property type="match status" value="1"/>
</dbReference>
<evidence type="ECO:0000256" key="4">
    <source>
        <dbReference type="SAM" id="SignalP"/>
    </source>
</evidence>
<dbReference type="NCBIfam" id="TIGR04056">
    <property type="entry name" value="OMP_RagA_SusC"/>
    <property type="match status" value="1"/>
</dbReference>
<dbReference type="SUPFAM" id="SSF56935">
    <property type="entry name" value="Porins"/>
    <property type="match status" value="1"/>
</dbReference>
<dbReference type="InterPro" id="IPR012910">
    <property type="entry name" value="Plug_dom"/>
</dbReference>
<dbReference type="InterPro" id="IPR023996">
    <property type="entry name" value="TonB-dep_OMP_SusC/RagA"/>
</dbReference>
<keyword evidence="7" id="KW-1185">Reference proteome</keyword>
<dbReference type="InterPro" id="IPR037066">
    <property type="entry name" value="Plug_dom_sf"/>
</dbReference>
<keyword evidence="2" id="KW-0472">Membrane</keyword>
<dbReference type="RefSeq" id="WP_245957850.1">
    <property type="nucleotide sequence ID" value="NZ_CP139960.1"/>
</dbReference>
<dbReference type="Proteomes" id="UP001325680">
    <property type="component" value="Chromosome"/>
</dbReference>
<evidence type="ECO:0000259" key="5">
    <source>
        <dbReference type="Pfam" id="PF07715"/>
    </source>
</evidence>
<feature type="signal peptide" evidence="4">
    <location>
        <begin position="1"/>
        <end position="17"/>
    </location>
</feature>
<comment type="subcellular location">
    <subcellularLocation>
        <location evidence="1">Cell outer membrane</location>
    </subcellularLocation>
</comment>
<dbReference type="InterPro" id="IPR036942">
    <property type="entry name" value="Beta-barrel_TonB_sf"/>
</dbReference>
<dbReference type="Pfam" id="PF07715">
    <property type="entry name" value="Plug"/>
    <property type="match status" value="1"/>
</dbReference>
<name>A0ABZ0W4D1_9BACT</name>
<sequence>MKLCIALLCLTATQVAATTLRSQETVSLNLNKAKLSSVLKTIEKESDYRFAFSNKVVDRIAITLKIENVPVLNLLPTLLDGTGLEFQKLNDKLIVVREKTIATIIVKGMVANDKGEPVAGVTITSDKGITTVTNIKGEYSIEVNEDATLTFTHVSYKSQTVKVNGQTSVNVVLQDAERSLDEVVVTALGIKRQEKALGYATQKVGGQSLQTVKGVDLGTSLTGKVAGLVVKNSTEFNGKPNLEMRGETPLIIIDGVQYSNVTLRDIPTDDIESIDFLKGPTAAALYGADGKNGAVMISTKKGKGKGLSVDFNSNNMFTLGYLTIPKVQTSYGHGENGKITDDYVWGPKLNIGDSALQWNPVTKKEEMMPLITRGKDNLKNFMQTGFVTNNNVSVTQTGDNGYFRAGINHIYNKGQFPNQTLKITNFTMSGEMRAGNKFSLETHMGYTRKEAPNVWGSGYGDQGYLYQILMWTGPEYDLSQYKDYWAVKDQKQNWLYKNWYDNPYYMAYEKLWGLNQNLFNASLTANYKFTPDLKLMLRSGYDYFKDEDIVRNAIGAISTRGQNINFRLDPDRRGAMSWSWNAKGLYGQHQSWGFTSTTDAILSYQKTLGKFGIDVLGGGSMRYLEFRQQGSRTRNGLNVPGWYSLANAIPSTVLGEDAIVTNFGFERSQVNSVYGKATLSWNNAIFVDVTGRNDWFSTQPKTERSYFYPSVAGSFILSEYLNLPQWVNMWKLRGSWTVSKYPANIYEINRAYTPGSVLGNVAASYPNNLYPLDLLPTTERTWEIGTAAYMFKQRLRLDVAYFNKLYFDRKITPAISSASGFGTTLINTAEQLVRRGMEITLDGTVIKNQNLTWNSLINWSFQHRYYKTLDPVYSTDDAFTKIGGRYDAYKREILLKDLNGNIIHQNGYPVESDYQYQIGYGDPDFSFGFSNTVNWKNIIFGISIDGRIGGLMYNYIWDKMFDTGVHPDTDNEFRYDEVVNGLKNYVGSGVKVVSGEVKYDKYGNITSDTRQYAPNDVAVGYQSYMQDISGKGEHGVMSESFAKLREISIGYQLPKSFLGNSKIKNASISLTAQNVLLVTKFKFSDPDRDTEDLNAPSQRMVGFNIKLGL</sequence>
<keyword evidence="3" id="KW-0998">Cell outer membrane</keyword>
<feature type="chain" id="PRO_5046370365" evidence="4">
    <location>
        <begin position="18"/>
        <end position="1109"/>
    </location>
</feature>
<evidence type="ECO:0000313" key="7">
    <source>
        <dbReference type="Proteomes" id="UP001325680"/>
    </source>
</evidence>
<evidence type="ECO:0000313" key="6">
    <source>
        <dbReference type="EMBL" id="WQD36865.1"/>
    </source>
</evidence>
<proteinExistence type="predicted"/>
<feature type="domain" description="TonB-dependent receptor plug" evidence="5">
    <location>
        <begin position="198"/>
        <end position="293"/>
    </location>
</feature>
<dbReference type="EMBL" id="CP139960">
    <property type="protein sequence ID" value="WQD36865.1"/>
    <property type="molecule type" value="Genomic_DNA"/>
</dbReference>
<organism evidence="6 7">
    <name type="scientific">Niabella yanshanensis</name>
    <dbReference type="NCBI Taxonomy" id="577386"/>
    <lineage>
        <taxon>Bacteria</taxon>
        <taxon>Pseudomonadati</taxon>
        <taxon>Bacteroidota</taxon>
        <taxon>Chitinophagia</taxon>
        <taxon>Chitinophagales</taxon>
        <taxon>Chitinophagaceae</taxon>
        <taxon>Niabella</taxon>
    </lineage>
</organism>
<dbReference type="Gene3D" id="2.170.130.10">
    <property type="entry name" value="TonB-dependent receptor, plug domain"/>
    <property type="match status" value="1"/>
</dbReference>
<dbReference type="Pfam" id="PF13715">
    <property type="entry name" value="CarbopepD_reg_2"/>
    <property type="match status" value="1"/>
</dbReference>
<reference evidence="6 7" key="1">
    <citation type="submission" date="2023-12" db="EMBL/GenBank/DDBJ databases">
        <title>Genome sequencing and assembly of bacterial species from a model synthetic community.</title>
        <authorList>
            <person name="Hogle S.L."/>
        </authorList>
    </citation>
    <scope>NUCLEOTIDE SEQUENCE [LARGE SCALE GENOMIC DNA]</scope>
    <source>
        <strain evidence="6 7">HAMBI_3031</strain>
    </source>
</reference>
<dbReference type="Gene3D" id="2.60.40.1120">
    <property type="entry name" value="Carboxypeptidase-like, regulatory domain"/>
    <property type="match status" value="1"/>
</dbReference>
<dbReference type="InterPro" id="IPR023997">
    <property type="entry name" value="TonB-dep_OMP_SusC/RagA_CS"/>
</dbReference>
<keyword evidence="4" id="KW-0732">Signal</keyword>
<evidence type="ECO:0000256" key="3">
    <source>
        <dbReference type="ARBA" id="ARBA00023237"/>
    </source>
</evidence>
<evidence type="ECO:0000256" key="2">
    <source>
        <dbReference type="ARBA" id="ARBA00023136"/>
    </source>
</evidence>
<evidence type="ECO:0000256" key="1">
    <source>
        <dbReference type="ARBA" id="ARBA00004442"/>
    </source>
</evidence>
<dbReference type="Gene3D" id="2.40.170.20">
    <property type="entry name" value="TonB-dependent receptor, beta-barrel domain"/>
    <property type="match status" value="1"/>
</dbReference>
<dbReference type="InterPro" id="IPR008969">
    <property type="entry name" value="CarboxyPept-like_regulatory"/>
</dbReference>
<dbReference type="SUPFAM" id="SSF49464">
    <property type="entry name" value="Carboxypeptidase regulatory domain-like"/>
    <property type="match status" value="1"/>
</dbReference>
<protein>
    <submittedName>
        <fullName evidence="6">SusC/RagA family TonB-linked outer membrane protein</fullName>
    </submittedName>
</protein>